<sequence>MPSLGSYPNDTKRPRKLSSRVGNAIMKSYRFNVPKFELPFRLRPWFLVFTCAIMVVLAFLGFTDFSRALPLNDKILHFLCFMIATGVFYFIVDIEESARRVWFWRYFNLIFTFFTCFLCGGILSEIVQSLLPYKEFQAGDTAANLLGSSLGLISSFHLERYYRYRREISRLYHPLENDSLSDFEDDLETLGTQLLPTHYPSRDGNSSRSSSSTRATAGPFGVSGGGVNAGRGAKAGGAKKKKGNVRFAPPPVGNENERVLFDIGEESEDEESEGGGIRGLREDERRGVHGARRVQGQPKQAVLSSFTV</sequence>
<feature type="compositionally biased region" description="Low complexity" evidence="1">
    <location>
        <begin position="206"/>
        <end position="217"/>
    </location>
</feature>
<keyword evidence="2" id="KW-0812">Transmembrane</keyword>
<keyword evidence="2" id="KW-0472">Membrane</keyword>
<dbReference type="Proteomes" id="UP000559027">
    <property type="component" value="Unassembled WGS sequence"/>
</dbReference>
<dbReference type="OrthoDB" id="63581at2759"/>
<dbReference type="EMBL" id="JAACJO010000012">
    <property type="protein sequence ID" value="KAF5351688.1"/>
    <property type="molecule type" value="Genomic_DNA"/>
</dbReference>
<comment type="caution">
    <text evidence="3">The sequence shown here is derived from an EMBL/GenBank/DDBJ whole genome shotgun (WGS) entry which is preliminary data.</text>
</comment>
<feature type="region of interest" description="Disordered" evidence="1">
    <location>
        <begin position="194"/>
        <end position="308"/>
    </location>
</feature>
<evidence type="ECO:0008006" key="5">
    <source>
        <dbReference type="Google" id="ProtNLM"/>
    </source>
</evidence>
<reference evidence="3 4" key="1">
    <citation type="journal article" date="2020" name="ISME J.">
        <title>Uncovering the hidden diversity of litter-decomposition mechanisms in mushroom-forming fungi.</title>
        <authorList>
            <person name="Floudas D."/>
            <person name="Bentzer J."/>
            <person name="Ahren D."/>
            <person name="Johansson T."/>
            <person name="Persson P."/>
            <person name="Tunlid A."/>
        </authorList>
    </citation>
    <scope>NUCLEOTIDE SEQUENCE [LARGE SCALE GENOMIC DNA]</scope>
    <source>
        <strain evidence="3 4">CBS 146.42</strain>
    </source>
</reference>
<keyword evidence="2" id="KW-1133">Transmembrane helix</keyword>
<name>A0A8H5FWU1_9AGAR</name>
<evidence type="ECO:0000256" key="2">
    <source>
        <dbReference type="SAM" id="Phobius"/>
    </source>
</evidence>
<proteinExistence type="predicted"/>
<evidence type="ECO:0000256" key="1">
    <source>
        <dbReference type="SAM" id="MobiDB-lite"/>
    </source>
</evidence>
<dbReference type="PANTHER" id="PTHR28008:SF1">
    <property type="entry name" value="DOMAIN PROTEIN, PUTATIVE (AFU_ORTHOLOGUE AFUA_3G10980)-RELATED"/>
    <property type="match status" value="1"/>
</dbReference>
<feature type="compositionally biased region" description="Gly residues" evidence="1">
    <location>
        <begin position="221"/>
        <end position="235"/>
    </location>
</feature>
<organism evidence="3 4">
    <name type="scientific">Leucocoprinus leucothites</name>
    <dbReference type="NCBI Taxonomy" id="201217"/>
    <lineage>
        <taxon>Eukaryota</taxon>
        <taxon>Fungi</taxon>
        <taxon>Dikarya</taxon>
        <taxon>Basidiomycota</taxon>
        <taxon>Agaricomycotina</taxon>
        <taxon>Agaricomycetes</taxon>
        <taxon>Agaricomycetidae</taxon>
        <taxon>Agaricales</taxon>
        <taxon>Agaricineae</taxon>
        <taxon>Agaricaceae</taxon>
        <taxon>Leucocoprinus</taxon>
    </lineage>
</organism>
<accession>A0A8H5FWU1</accession>
<keyword evidence="4" id="KW-1185">Reference proteome</keyword>
<evidence type="ECO:0000313" key="3">
    <source>
        <dbReference type="EMBL" id="KAF5351688.1"/>
    </source>
</evidence>
<gene>
    <name evidence="3" type="ORF">D9756_007606</name>
</gene>
<dbReference type="PANTHER" id="PTHR28008">
    <property type="entry name" value="DOMAIN PROTEIN, PUTATIVE (AFU_ORTHOLOGUE AFUA_3G10980)-RELATED"/>
    <property type="match status" value="1"/>
</dbReference>
<protein>
    <recommendedName>
        <fullName evidence="5">VanZ-like domain-containing protein</fullName>
    </recommendedName>
</protein>
<feature type="compositionally biased region" description="Acidic residues" evidence="1">
    <location>
        <begin position="263"/>
        <end position="273"/>
    </location>
</feature>
<evidence type="ECO:0000313" key="4">
    <source>
        <dbReference type="Proteomes" id="UP000559027"/>
    </source>
</evidence>
<dbReference type="AlphaFoldDB" id="A0A8H5FWU1"/>
<feature type="transmembrane region" description="Helical" evidence="2">
    <location>
        <begin position="75"/>
        <end position="92"/>
    </location>
</feature>
<feature type="transmembrane region" description="Helical" evidence="2">
    <location>
        <begin position="45"/>
        <end position="63"/>
    </location>
</feature>
<feature type="transmembrane region" description="Helical" evidence="2">
    <location>
        <begin position="104"/>
        <end position="123"/>
    </location>
</feature>